<name>A0AAJ0BJN2_9PEZI</name>
<dbReference type="Gene3D" id="3.40.225.10">
    <property type="entry name" value="Class II aldolase/adducin N-terminal domain"/>
    <property type="match status" value="1"/>
</dbReference>
<comment type="caution">
    <text evidence="4">The sequence shown here is derived from an EMBL/GenBank/DDBJ whole genome shotgun (WGS) entry which is preliminary data.</text>
</comment>
<keyword evidence="1" id="KW-0479">Metal-binding</keyword>
<dbReference type="GO" id="GO:0046872">
    <property type="term" value="F:metal ion binding"/>
    <property type="evidence" value="ECO:0007669"/>
    <property type="project" value="UniProtKB-KW"/>
</dbReference>
<dbReference type="InterPro" id="IPR001303">
    <property type="entry name" value="Aldolase_II/adducin_N"/>
</dbReference>
<proteinExistence type="predicted"/>
<keyword evidence="2" id="KW-0456">Lyase</keyword>
<accession>A0AAJ0BJN2</accession>
<organism evidence="4 5">
    <name type="scientific">Echria macrotheca</name>
    <dbReference type="NCBI Taxonomy" id="438768"/>
    <lineage>
        <taxon>Eukaryota</taxon>
        <taxon>Fungi</taxon>
        <taxon>Dikarya</taxon>
        <taxon>Ascomycota</taxon>
        <taxon>Pezizomycotina</taxon>
        <taxon>Sordariomycetes</taxon>
        <taxon>Sordariomycetidae</taxon>
        <taxon>Sordariales</taxon>
        <taxon>Schizotheciaceae</taxon>
        <taxon>Echria</taxon>
    </lineage>
</organism>
<dbReference type="PANTHER" id="PTHR22789">
    <property type="entry name" value="FUCULOSE PHOSPHATE ALDOLASE"/>
    <property type="match status" value="1"/>
</dbReference>
<dbReference type="Pfam" id="PF00596">
    <property type="entry name" value="Aldolase_II"/>
    <property type="match status" value="1"/>
</dbReference>
<evidence type="ECO:0000313" key="4">
    <source>
        <dbReference type="EMBL" id="KAK1759182.1"/>
    </source>
</evidence>
<reference evidence="4" key="1">
    <citation type="submission" date="2023-06" db="EMBL/GenBank/DDBJ databases">
        <title>Genome-scale phylogeny and comparative genomics of the fungal order Sordariales.</title>
        <authorList>
            <consortium name="Lawrence Berkeley National Laboratory"/>
            <person name="Hensen N."/>
            <person name="Bonometti L."/>
            <person name="Westerberg I."/>
            <person name="Brannstrom I.O."/>
            <person name="Guillou S."/>
            <person name="Cros-Aarteil S."/>
            <person name="Calhoun S."/>
            <person name="Haridas S."/>
            <person name="Kuo A."/>
            <person name="Mondo S."/>
            <person name="Pangilinan J."/>
            <person name="Riley R."/>
            <person name="Labutti K."/>
            <person name="Andreopoulos B."/>
            <person name="Lipzen A."/>
            <person name="Chen C."/>
            <person name="Yanf M."/>
            <person name="Daum C."/>
            <person name="Ng V."/>
            <person name="Clum A."/>
            <person name="Steindorff A."/>
            <person name="Ohm R."/>
            <person name="Martin F."/>
            <person name="Silar P."/>
            <person name="Natvig D."/>
            <person name="Lalanne C."/>
            <person name="Gautier V."/>
            <person name="Ament-Velasquez S.L."/>
            <person name="Kruys A."/>
            <person name="Hutchinson M.I."/>
            <person name="Powell A.J."/>
            <person name="Barry K."/>
            <person name="Miller A.N."/>
            <person name="Grigoriev I.V."/>
            <person name="Debuchy R."/>
            <person name="Gladieux P."/>
            <person name="Thoren M.H."/>
            <person name="Johannesson H."/>
        </authorList>
    </citation>
    <scope>NUCLEOTIDE SEQUENCE</scope>
    <source>
        <strain evidence="4">PSN4</strain>
    </source>
</reference>
<dbReference type="EMBL" id="MU839828">
    <property type="protein sequence ID" value="KAK1759182.1"/>
    <property type="molecule type" value="Genomic_DNA"/>
</dbReference>
<dbReference type="PANTHER" id="PTHR22789:SF0">
    <property type="entry name" value="3-OXO-TETRONATE 4-PHOSPHATE DECARBOXYLASE-RELATED"/>
    <property type="match status" value="1"/>
</dbReference>
<dbReference type="InterPro" id="IPR036409">
    <property type="entry name" value="Aldolase_II/adducin_N_sf"/>
</dbReference>
<dbReference type="AlphaFoldDB" id="A0AAJ0BJN2"/>
<keyword evidence="5" id="KW-1185">Reference proteome</keyword>
<feature type="domain" description="Class II aldolase/adducin N-terminal" evidence="3">
    <location>
        <begin position="15"/>
        <end position="211"/>
    </location>
</feature>
<evidence type="ECO:0000256" key="2">
    <source>
        <dbReference type="ARBA" id="ARBA00023239"/>
    </source>
</evidence>
<dbReference type="SUPFAM" id="SSF53639">
    <property type="entry name" value="AraD/HMP-PK domain-like"/>
    <property type="match status" value="1"/>
</dbReference>
<gene>
    <name evidence="4" type="ORF">QBC47DRAFT_457500</name>
</gene>
<sequence length="270" mass="29567">MDEKTAALVLQIHQRNLIDGNHILHHKGLLDAYGHLSIRHPLEPDAFIMSRNMGPATVSSTSDLVSLAIPDAEAFDPSSPEGYAERRIHSEIYKRHPTVQAVVHSHSDAVDPFTIGAVPLRACIHTAGFLGTQPVPVYDAMDHSQEVGEEGGRGRNPLLDSEYLAYELAKYFDGENSVALVRGHGFVVAAEHLELAVQQAIYTRKNAQVQAAALALSAAATPGESAMGRLRFLTEFEASEAANATRWSAHRPWRLWIREVESSGLYVNFA</sequence>
<dbReference type="GO" id="GO:0016832">
    <property type="term" value="F:aldehyde-lyase activity"/>
    <property type="evidence" value="ECO:0007669"/>
    <property type="project" value="TreeGrafter"/>
</dbReference>
<evidence type="ECO:0000259" key="3">
    <source>
        <dbReference type="SMART" id="SM01007"/>
    </source>
</evidence>
<dbReference type="Proteomes" id="UP001239445">
    <property type="component" value="Unassembled WGS sequence"/>
</dbReference>
<dbReference type="GO" id="GO:0005829">
    <property type="term" value="C:cytosol"/>
    <property type="evidence" value="ECO:0007669"/>
    <property type="project" value="TreeGrafter"/>
</dbReference>
<dbReference type="SMART" id="SM01007">
    <property type="entry name" value="Aldolase_II"/>
    <property type="match status" value="1"/>
</dbReference>
<dbReference type="GO" id="GO:0019323">
    <property type="term" value="P:pentose catabolic process"/>
    <property type="evidence" value="ECO:0007669"/>
    <property type="project" value="TreeGrafter"/>
</dbReference>
<dbReference type="InterPro" id="IPR050197">
    <property type="entry name" value="Aldolase_class_II_sugar_metab"/>
</dbReference>
<evidence type="ECO:0000313" key="5">
    <source>
        <dbReference type="Proteomes" id="UP001239445"/>
    </source>
</evidence>
<protein>
    <submittedName>
        <fullName evidence="4">Class II aldolase and Adducin N-terminal domain-containing protein</fullName>
    </submittedName>
</protein>
<evidence type="ECO:0000256" key="1">
    <source>
        <dbReference type="ARBA" id="ARBA00022723"/>
    </source>
</evidence>